<feature type="domain" description="Phosphatidic acid phosphatase type 2/haloperoxidase" evidence="11">
    <location>
        <begin position="169"/>
        <end position="280"/>
    </location>
</feature>
<feature type="transmembrane region" description="Helical" evidence="10">
    <location>
        <begin position="304"/>
        <end position="322"/>
    </location>
</feature>
<feature type="transmembrane region" description="Helical" evidence="10">
    <location>
        <begin position="12"/>
        <end position="30"/>
    </location>
</feature>
<gene>
    <name evidence="12" type="ordered locus">Tola_1001</name>
</gene>
<dbReference type="EC" id="3.6.1.27" evidence="2"/>
<evidence type="ECO:0000256" key="2">
    <source>
        <dbReference type="ARBA" id="ARBA00012374"/>
    </source>
</evidence>
<dbReference type="PANTHER" id="PTHR14969:SF62">
    <property type="entry name" value="DECAPRENYLPHOSPHORYL-5-PHOSPHORIBOSE PHOSPHATASE RV3807C-RELATED"/>
    <property type="match status" value="1"/>
</dbReference>
<dbReference type="OrthoDB" id="9780918at2"/>
<keyword evidence="5" id="KW-0378">Hydrolase</keyword>
<dbReference type="PANTHER" id="PTHR14969">
    <property type="entry name" value="SPHINGOSINE-1-PHOSPHATE PHOSPHOHYDROLASE"/>
    <property type="match status" value="1"/>
</dbReference>
<evidence type="ECO:0000256" key="10">
    <source>
        <dbReference type="SAM" id="Phobius"/>
    </source>
</evidence>
<sequence length="533" mass="60561">MMTELWLSRAGLFIPLALAFVLFTLVLKWITIKKGEQLLSGLHALLHMLKIRIIKNEYAAVWAKNHPRLVVFLKARIDNTVFTGRPLSIFALALFYVVALFAGIVEDFITSDSITAADIRIANLFYILRNDTLTHIFTWITLLGKLEIITVVVLSSLIILFIWHKKYFIYPFLVAAIGSLSFTWLGKLAFQRARPEFAVYLEDSFSFPSGHSSIAVAIYGFLGYLLIRSTHYWSHKVNLFFATAILALLIGFSRVYLGVHYISDVWSGYLVGAMWLIIGITLSEWLRHTSSARSLTLASSKRRLLTGALIFGTFLFYGSFALNYHPPLRPVPVASDITVSKVTDIFTTEQLQYTEDLIGKRQEPISFIFQASDKQTLISAMQAAGWHLIDNSDIPSFINAIKSLTSEKPYPSAPIYPSFWNAKIQDVAFRKITNSNWLKDAHHLKIWQTNYKSQDGKDLYVGMVSADKGFKWGIIPVITPDLNAEREQLYRDLLLANKINTSLKMQIRNPEIGYNFKGDPFFSDGYMYVLSLQ</sequence>
<keyword evidence="7 10" id="KW-0472">Membrane</keyword>
<dbReference type="RefSeq" id="WP_012729227.1">
    <property type="nucleotide sequence ID" value="NC_012691.1"/>
</dbReference>
<accession>C4LCR4</accession>
<evidence type="ECO:0000313" key="12">
    <source>
        <dbReference type="EMBL" id="ACQ92628.1"/>
    </source>
</evidence>
<evidence type="ECO:0000313" key="13">
    <source>
        <dbReference type="Proteomes" id="UP000009073"/>
    </source>
</evidence>
<dbReference type="KEGG" id="tau:Tola_1001"/>
<dbReference type="CDD" id="cd03392">
    <property type="entry name" value="PAP2_like_2"/>
    <property type="match status" value="1"/>
</dbReference>
<dbReference type="Proteomes" id="UP000009073">
    <property type="component" value="Chromosome"/>
</dbReference>
<feature type="transmembrane region" description="Helical" evidence="10">
    <location>
        <begin position="239"/>
        <end position="259"/>
    </location>
</feature>
<reference evidence="13" key="1">
    <citation type="submission" date="2009-05" db="EMBL/GenBank/DDBJ databases">
        <title>Complete sequence of Tolumonas auensis DSM 9187.</title>
        <authorList>
            <consortium name="US DOE Joint Genome Institute"/>
            <person name="Lucas S."/>
            <person name="Copeland A."/>
            <person name="Lapidus A."/>
            <person name="Glavina del Rio T."/>
            <person name="Tice H."/>
            <person name="Bruce D."/>
            <person name="Goodwin L."/>
            <person name="Pitluck S."/>
            <person name="Chertkov O."/>
            <person name="Brettin T."/>
            <person name="Detter J.C."/>
            <person name="Han C."/>
            <person name="Larimer F."/>
            <person name="Land M."/>
            <person name="Hauser L."/>
            <person name="Kyrpides N."/>
            <person name="Mikhailova N."/>
            <person name="Spring S."/>
            <person name="Beller H."/>
        </authorList>
    </citation>
    <scope>NUCLEOTIDE SEQUENCE [LARGE SCALE GENOMIC DNA]</scope>
    <source>
        <strain evidence="13">DSM 9187 / TA4</strain>
    </source>
</reference>
<evidence type="ECO:0000259" key="11">
    <source>
        <dbReference type="SMART" id="SM00014"/>
    </source>
</evidence>
<reference evidence="12 13" key="2">
    <citation type="journal article" date="2011" name="Stand. Genomic Sci.">
        <title>Complete genome sequence of Tolumonas auensis type strain (TA 4).</title>
        <authorList>
            <person name="Chertkov O."/>
            <person name="Copeland A."/>
            <person name="Lucas S."/>
            <person name="Lapidus A."/>
            <person name="Berry K.W."/>
            <person name="Detter J.C."/>
            <person name="Del Rio T.G."/>
            <person name="Hammon N."/>
            <person name="Dalin E."/>
            <person name="Tice H."/>
            <person name="Pitluck S."/>
            <person name="Richardson P."/>
            <person name="Bruce D."/>
            <person name="Goodwin L."/>
            <person name="Han C."/>
            <person name="Tapia R."/>
            <person name="Saunders E."/>
            <person name="Schmutz J."/>
            <person name="Brettin T."/>
            <person name="Larimer F."/>
            <person name="Land M."/>
            <person name="Hauser L."/>
            <person name="Spring S."/>
            <person name="Rohde M."/>
            <person name="Kyrpides N.C."/>
            <person name="Ivanova N."/>
            <person name="Goker M."/>
            <person name="Beller H.R."/>
            <person name="Klenk H.P."/>
            <person name="Woyke T."/>
        </authorList>
    </citation>
    <scope>NUCLEOTIDE SEQUENCE [LARGE SCALE GENOMIC DNA]</scope>
    <source>
        <strain evidence="13">DSM 9187 / TA4</strain>
    </source>
</reference>
<dbReference type="GO" id="GO:0005886">
    <property type="term" value="C:plasma membrane"/>
    <property type="evidence" value="ECO:0007669"/>
    <property type="project" value="UniProtKB-SubCell"/>
</dbReference>
<keyword evidence="4 10" id="KW-0812">Transmembrane</keyword>
<dbReference type="InterPro" id="IPR000326">
    <property type="entry name" value="PAP2/HPO"/>
</dbReference>
<feature type="transmembrane region" description="Helical" evidence="10">
    <location>
        <begin position="205"/>
        <end position="227"/>
    </location>
</feature>
<keyword evidence="13" id="KW-1185">Reference proteome</keyword>
<proteinExistence type="predicted"/>
<evidence type="ECO:0000256" key="4">
    <source>
        <dbReference type="ARBA" id="ARBA00022692"/>
    </source>
</evidence>
<dbReference type="Gene3D" id="1.20.144.10">
    <property type="entry name" value="Phosphatidic acid phosphatase type 2/haloperoxidase"/>
    <property type="match status" value="1"/>
</dbReference>
<dbReference type="SUPFAM" id="SSF48317">
    <property type="entry name" value="Acid phosphatase/Vanadium-dependent haloperoxidase"/>
    <property type="match status" value="1"/>
</dbReference>
<dbReference type="HOGENOM" id="CLU_025730_1_0_6"/>
<feature type="transmembrane region" description="Helical" evidence="10">
    <location>
        <begin position="136"/>
        <end position="160"/>
    </location>
</feature>
<protein>
    <recommendedName>
        <fullName evidence="2">undecaprenyl-diphosphate phosphatase</fullName>
        <ecNumber evidence="2">3.6.1.27</ecNumber>
    </recommendedName>
    <alternativeName>
        <fullName evidence="8">Undecaprenyl pyrophosphate phosphatase</fullName>
    </alternativeName>
</protein>
<dbReference type="Pfam" id="PF01569">
    <property type="entry name" value="PAP2"/>
    <property type="match status" value="1"/>
</dbReference>
<evidence type="ECO:0000256" key="1">
    <source>
        <dbReference type="ARBA" id="ARBA00004651"/>
    </source>
</evidence>
<dbReference type="eggNOG" id="COG0671">
    <property type="taxonomic scope" value="Bacteria"/>
</dbReference>
<organism evidence="12 13">
    <name type="scientific">Tolumonas auensis (strain DSM 9187 / NBRC 110442 / TA 4)</name>
    <dbReference type="NCBI Taxonomy" id="595494"/>
    <lineage>
        <taxon>Bacteria</taxon>
        <taxon>Pseudomonadati</taxon>
        <taxon>Pseudomonadota</taxon>
        <taxon>Gammaproteobacteria</taxon>
        <taxon>Aeromonadales</taxon>
        <taxon>Aeromonadaceae</taxon>
        <taxon>Tolumonas</taxon>
    </lineage>
</organism>
<evidence type="ECO:0000256" key="9">
    <source>
        <dbReference type="ARBA" id="ARBA00047594"/>
    </source>
</evidence>
<dbReference type="SMART" id="SM00014">
    <property type="entry name" value="acidPPc"/>
    <property type="match status" value="1"/>
</dbReference>
<evidence type="ECO:0000256" key="5">
    <source>
        <dbReference type="ARBA" id="ARBA00022801"/>
    </source>
</evidence>
<dbReference type="InterPro" id="IPR025902">
    <property type="entry name" value="LssY-like-C_dom"/>
</dbReference>
<comment type="subcellular location">
    <subcellularLocation>
        <location evidence="1">Cell membrane</location>
        <topology evidence="1">Multi-pass membrane protein</topology>
    </subcellularLocation>
</comment>
<feature type="transmembrane region" description="Helical" evidence="10">
    <location>
        <begin position="86"/>
        <end position="105"/>
    </location>
</feature>
<comment type="catalytic activity">
    <reaction evidence="9">
        <text>di-trans,octa-cis-undecaprenyl diphosphate + H2O = di-trans,octa-cis-undecaprenyl phosphate + phosphate + H(+)</text>
        <dbReference type="Rhea" id="RHEA:28094"/>
        <dbReference type="ChEBI" id="CHEBI:15377"/>
        <dbReference type="ChEBI" id="CHEBI:15378"/>
        <dbReference type="ChEBI" id="CHEBI:43474"/>
        <dbReference type="ChEBI" id="CHEBI:58405"/>
        <dbReference type="ChEBI" id="CHEBI:60392"/>
        <dbReference type="EC" id="3.6.1.27"/>
    </reaction>
</comment>
<keyword evidence="6 10" id="KW-1133">Transmembrane helix</keyword>
<evidence type="ECO:0000256" key="6">
    <source>
        <dbReference type="ARBA" id="ARBA00022989"/>
    </source>
</evidence>
<dbReference type="InterPro" id="IPR036938">
    <property type="entry name" value="PAP2/HPO_sf"/>
</dbReference>
<dbReference type="EMBL" id="CP001616">
    <property type="protein sequence ID" value="ACQ92628.1"/>
    <property type="molecule type" value="Genomic_DNA"/>
</dbReference>
<feature type="transmembrane region" description="Helical" evidence="10">
    <location>
        <begin position="167"/>
        <end position="185"/>
    </location>
</feature>
<evidence type="ECO:0000256" key="3">
    <source>
        <dbReference type="ARBA" id="ARBA00022475"/>
    </source>
</evidence>
<keyword evidence="3" id="KW-1003">Cell membrane</keyword>
<dbReference type="GO" id="GO:0050380">
    <property type="term" value="F:undecaprenyl-diphosphatase activity"/>
    <property type="evidence" value="ECO:0007669"/>
    <property type="project" value="UniProtKB-EC"/>
</dbReference>
<name>C4LCR4_TOLAT</name>
<dbReference type="STRING" id="595494.Tola_1001"/>
<evidence type="ECO:0000256" key="8">
    <source>
        <dbReference type="ARBA" id="ARBA00032707"/>
    </source>
</evidence>
<evidence type="ECO:0000256" key="7">
    <source>
        <dbReference type="ARBA" id="ARBA00023136"/>
    </source>
</evidence>
<dbReference type="AlphaFoldDB" id="C4LCR4"/>
<dbReference type="Pfam" id="PF14067">
    <property type="entry name" value="LssY_C"/>
    <property type="match status" value="1"/>
</dbReference>
<feature type="transmembrane region" description="Helical" evidence="10">
    <location>
        <begin position="265"/>
        <end position="283"/>
    </location>
</feature>